<dbReference type="EMBL" id="CP060412">
    <property type="protein sequence ID" value="QNK03489.1"/>
    <property type="molecule type" value="Genomic_DNA"/>
</dbReference>
<dbReference type="AlphaFoldDB" id="A0A7G8Q9N1"/>
<accession>A0A7G8Q9N1</accession>
<sequence length="164" mass="17968">MALSNLLADQNYAEVEAVYGGERMFAAAGLRHMATLAVPGYGSPIHTGGTETWTWDYLFRQTQHALLTEAWRKFLIDVDAATDSATLQVTADVAFKTIREKGPAGFDLSTLEPGQVNGEHLVMLLRCISSWRTLLPGWDRAIGIAKLALESEGKDPEDVLFGML</sequence>
<gene>
    <name evidence="1" type="ORF">H8F01_10440</name>
</gene>
<keyword evidence="2" id="KW-1185">Reference proteome</keyword>
<evidence type="ECO:0000313" key="1">
    <source>
        <dbReference type="EMBL" id="QNK03489.1"/>
    </source>
</evidence>
<dbReference type="Proteomes" id="UP000515873">
    <property type="component" value="Chromosome"/>
</dbReference>
<evidence type="ECO:0000313" key="2">
    <source>
        <dbReference type="Proteomes" id="UP000515873"/>
    </source>
</evidence>
<organism evidence="1 2">
    <name type="scientific">Dyella telluris</name>
    <dbReference type="NCBI Taxonomy" id="2763498"/>
    <lineage>
        <taxon>Bacteria</taxon>
        <taxon>Pseudomonadati</taxon>
        <taxon>Pseudomonadota</taxon>
        <taxon>Gammaproteobacteria</taxon>
        <taxon>Lysobacterales</taxon>
        <taxon>Rhodanobacteraceae</taxon>
        <taxon>Dyella</taxon>
    </lineage>
</organism>
<proteinExistence type="predicted"/>
<reference evidence="1 2" key="1">
    <citation type="submission" date="2020-08" db="EMBL/GenBank/DDBJ databases">
        <title>Dyella sp. G9 isolated from forest soil.</title>
        <authorList>
            <person name="Fu J."/>
            <person name="Qiu L."/>
        </authorList>
    </citation>
    <scope>NUCLEOTIDE SEQUENCE [LARGE SCALE GENOMIC DNA]</scope>
    <source>
        <strain evidence="1 2">G9</strain>
    </source>
</reference>
<name>A0A7G8Q9N1_9GAMM</name>
<dbReference type="KEGG" id="dtl:H8F01_10440"/>
<protein>
    <submittedName>
        <fullName evidence="1">Uncharacterized protein</fullName>
    </submittedName>
</protein>
<dbReference type="RefSeq" id="WP_187058955.1">
    <property type="nucleotide sequence ID" value="NZ_CP060412.1"/>
</dbReference>